<gene>
    <name evidence="7 9" type="primary">djlA</name>
    <name evidence="9" type="ORF">I9W95_11535</name>
</gene>
<evidence type="ECO:0000256" key="3">
    <source>
        <dbReference type="ARBA" id="ARBA00022692"/>
    </source>
</evidence>
<dbReference type="EMBL" id="JAEDAH010000058">
    <property type="protein sequence ID" value="MCA6064238.1"/>
    <property type="molecule type" value="Genomic_DNA"/>
</dbReference>
<organism evidence="9 10">
    <name type="scientific">Thalassolituus marinus</name>
    <dbReference type="NCBI Taxonomy" id="671053"/>
    <lineage>
        <taxon>Bacteria</taxon>
        <taxon>Pseudomonadati</taxon>
        <taxon>Pseudomonadota</taxon>
        <taxon>Gammaproteobacteria</taxon>
        <taxon>Oceanospirillales</taxon>
        <taxon>Oceanospirillaceae</taxon>
        <taxon>Thalassolituus</taxon>
    </lineage>
</organism>
<keyword evidence="6 7" id="KW-0143">Chaperone</keyword>
<comment type="subunit">
    <text evidence="7">Homodimer.</text>
</comment>
<evidence type="ECO:0000259" key="8">
    <source>
        <dbReference type="PROSITE" id="PS50076"/>
    </source>
</evidence>
<evidence type="ECO:0000256" key="7">
    <source>
        <dbReference type="HAMAP-Rule" id="MF_01153"/>
    </source>
</evidence>
<dbReference type="InterPro" id="IPR050817">
    <property type="entry name" value="DjlA_DnaK_co-chaperone"/>
</dbReference>
<dbReference type="InterPro" id="IPR001623">
    <property type="entry name" value="DnaJ_domain"/>
</dbReference>
<keyword evidence="5 7" id="KW-0472">Membrane</keyword>
<dbReference type="PANTHER" id="PTHR24074">
    <property type="entry name" value="CO-CHAPERONE PROTEIN DJLA"/>
    <property type="match status" value="1"/>
</dbReference>
<dbReference type="CDD" id="cd06257">
    <property type="entry name" value="DnaJ"/>
    <property type="match status" value="1"/>
</dbReference>
<dbReference type="Pfam" id="PF05099">
    <property type="entry name" value="TerB"/>
    <property type="match status" value="1"/>
</dbReference>
<dbReference type="SMART" id="SM00271">
    <property type="entry name" value="DnaJ"/>
    <property type="match status" value="1"/>
</dbReference>
<dbReference type="CDD" id="cd07316">
    <property type="entry name" value="terB_like_DjlA"/>
    <property type="match status" value="1"/>
</dbReference>
<keyword evidence="1 7" id="KW-1003">Cell membrane</keyword>
<accession>A0ABS7ZSY9</accession>
<dbReference type="NCBIfam" id="NF006948">
    <property type="entry name" value="PRK09430.1"/>
    <property type="match status" value="1"/>
</dbReference>
<evidence type="ECO:0000256" key="1">
    <source>
        <dbReference type="ARBA" id="ARBA00022475"/>
    </source>
</evidence>
<keyword evidence="4 7" id="KW-1133">Transmembrane helix</keyword>
<proteinExistence type="inferred from homology"/>
<feature type="topological domain" description="Periplasmic" evidence="7">
    <location>
        <begin position="1"/>
        <end position="7"/>
    </location>
</feature>
<dbReference type="HAMAP" id="MF_01153">
    <property type="entry name" value="DjlA"/>
    <property type="match status" value="1"/>
</dbReference>
<feature type="topological domain" description="Cytoplasmic" evidence="7">
    <location>
        <begin position="32"/>
        <end position="269"/>
    </location>
</feature>
<dbReference type="Gene3D" id="1.10.287.110">
    <property type="entry name" value="DnaJ domain"/>
    <property type="match status" value="1"/>
</dbReference>
<comment type="function">
    <text evidence="7">Regulatory DnaK co-chaperone. Direct interaction between DnaK and DjlA is needed for the induction of the wcaABCDE operon, involved in the synthesis of a colanic acid polysaccharide capsule, possibly through activation of the RcsB/RcsC phosphotransfer signaling pathway. The colanic acid capsule may help the bacterium survive conditions outside the host.</text>
</comment>
<dbReference type="PROSITE" id="PS50076">
    <property type="entry name" value="DNAJ_2"/>
    <property type="match status" value="1"/>
</dbReference>
<comment type="subcellular location">
    <subcellularLocation>
        <location evidence="7">Cell inner membrane</location>
        <topology evidence="7">Single-pass type III membrane protein</topology>
    </subcellularLocation>
</comment>
<keyword evidence="2 7" id="KW-0997">Cell inner membrane</keyword>
<dbReference type="PRINTS" id="PR00625">
    <property type="entry name" value="JDOMAIN"/>
</dbReference>
<reference evidence="9 10" key="1">
    <citation type="submission" date="2020-12" db="EMBL/GenBank/DDBJ databases">
        <title>Novel Thalassolituus-related marine hydrocarbonoclastic bacteria mediated algae-derived hydrocarbons mineralization in twilight zone of the northern South China Sea.</title>
        <authorList>
            <person name="Dong C."/>
        </authorList>
    </citation>
    <scope>NUCLEOTIDE SEQUENCE [LARGE SCALE GENOMIC DNA]</scope>
    <source>
        <strain evidence="9 10">IMCC1826</strain>
    </source>
</reference>
<dbReference type="Proteomes" id="UP000714380">
    <property type="component" value="Unassembled WGS sequence"/>
</dbReference>
<evidence type="ECO:0000256" key="2">
    <source>
        <dbReference type="ARBA" id="ARBA00022519"/>
    </source>
</evidence>
<dbReference type="SUPFAM" id="SSF46565">
    <property type="entry name" value="Chaperone J-domain"/>
    <property type="match status" value="1"/>
</dbReference>
<sequence>MKIWMGKIVGAFLGFASGGPFGLLVGAFAGHLLDQALGKMLLGQDNDSGPVKQGQVQQVFFRATFRVMGRMAKADGRVSEEEIDAASFIMDQMGLSGAQRQLAIKYFTEGKDPELDLSRDLSQLNNLFVQRTALAQMFLEIQLSVAYADGRLSLEERRLFDKLCRQLGISAFQFEWINGRVQAAMAGGGKRQHSGARSSGSDVRNAYAVLGVSADASDDELKKAYRKLMSQHHPDKLVAKGLPEEMMKLAKEKTQEIQTAYDVIRKSRR</sequence>
<evidence type="ECO:0000256" key="6">
    <source>
        <dbReference type="ARBA" id="ARBA00023186"/>
    </source>
</evidence>
<protein>
    <recommendedName>
        <fullName evidence="7">Co-chaperone protein DjlA</fullName>
    </recommendedName>
</protein>
<dbReference type="InterPro" id="IPR029024">
    <property type="entry name" value="TerB-like"/>
</dbReference>
<feature type="domain" description="J" evidence="8">
    <location>
        <begin position="205"/>
        <end position="269"/>
    </location>
</feature>
<dbReference type="InterPro" id="IPR007791">
    <property type="entry name" value="DjlA_N"/>
</dbReference>
<dbReference type="InterPro" id="IPR036869">
    <property type="entry name" value="J_dom_sf"/>
</dbReference>
<evidence type="ECO:0000256" key="5">
    <source>
        <dbReference type="ARBA" id="ARBA00023136"/>
    </source>
</evidence>
<name>A0ABS7ZSY9_9GAMM</name>
<comment type="caution">
    <text evidence="9">The sequence shown here is derived from an EMBL/GenBank/DDBJ whole genome shotgun (WGS) entry which is preliminary data.</text>
</comment>
<keyword evidence="3 7" id="KW-0812">Transmembrane</keyword>
<keyword evidence="10" id="KW-1185">Reference proteome</keyword>
<evidence type="ECO:0000313" key="9">
    <source>
        <dbReference type="EMBL" id="MCA6064238.1"/>
    </source>
</evidence>
<dbReference type="Gene3D" id="1.10.3680.10">
    <property type="entry name" value="TerB-like"/>
    <property type="match status" value="1"/>
</dbReference>
<dbReference type="Pfam" id="PF00226">
    <property type="entry name" value="DnaJ"/>
    <property type="match status" value="1"/>
</dbReference>
<comment type="domain">
    <text evidence="7">The transmembrane domain is a dimerization domain.</text>
</comment>
<dbReference type="RefSeq" id="WP_225675011.1">
    <property type="nucleotide sequence ID" value="NZ_JAEDAH010000058.1"/>
</dbReference>
<dbReference type="InterPro" id="IPR023749">
    <property type="entry name" value="DjlA"/>
</dbReference>
<evidence type="ECO:0000256" key="4">
    <source>
        <dbReference type="ARBA" id="ARBA00022989"/>
    </source>
</evidence>
<evidence type="ECO:0000313" key="10">
    <source>
        <dbReference type="Proteomes" id="UP000714380"/>
    </source>
</evidence>